<gene>
    <name evidence="2" type="ORF">g.5301</name>
</gene>
<dbReference type="EMBL" id="GECU01020267">
    <property type="protein sequence ID" value="JAS87439.1"/>
    <property type="molecule type" value="Transcribed_RNA"/>
</dbReference>
<feature type="non-terminal residue" evidence="2">
    <location>
        <position position="1"/>
    </location>
</feature>
<dbReference type="AlphaFoldDB" id="A0A1B6IKJ4"/>
<reference evidence="2" key="1">
    <citation type="submission" date="2015-11" db="EMBL/GenBank/DDBJ databases">
        <title>De novo transcriptome assembly of four potential Pierce s Disease insect vectors from Arizona vineyards.</title>
        <authorList>
            <person name="Tassone E.E."/>
        </authorList>
    </citation>
    <scope>NUCLEOTIDE SEQUENCE</scope>
</reference>
<protein>
    <submittedName>
        <fullName evidence="2">Uncharacterized protein</fullName>
    </submittedName>
</protein>
<sequence>PYYAAPRTLLSIRRLLLWSRGIIYGTSLTGIVYIKVRRGRTLSQSATTANTTTIMYKLVIFSVLIAACYAGYVPAPVHYAPAPVHYAPAPAPVPVATSYATIHQVHHSVPVPVPVKVPVAVHAPVVAPVVPVVAHAPAPAPYPHYG</sequence>
<evidence type="ECO:0000256" key="1">
    <source>
        <dbReference type="SAM" id="Phobius"/>
    </source>
</evidence>
<organism evidence="2">
    <name type="scientific">Homalodisca liturata</name>
    <dbReference type="NCBI Taxonomy" id="320908"/>
    <lineage>
        <taxon>Eukaryota</taxon>
        <taxon>Metazoa</taxon>
        <taxon>Ecdysozoa</taxon>
        <taxon>Arthropoda</taxon>
        <taxon>Hexapoda</taxon>
        <taxon>Insecta</taxon>
        <taxon>Pterygota</taxon>
        <taxon>Neoptera</taxon>
        <taxon>Paraneoptera</taxon>
        <taxon>Hemiptera</taxon>
        <taxon>Auchenorrhyncha</taxon>
        <taxon>Membracoidea</taxon>
        <taxon>Cicadellidae</taxon>
        <taxon>Cicadellinae</taxon>
        <taxon>Proconiini</taxon>
        <taxon>Homalodisca</taxon>
    </lineage>
</organism>
<keyword evidence="1" id="KW-1133">Transmembrane helix</keyword>
<keyword evidence="1" id="KW-0472">Membrane</keyword>
<keyword evidence="1" id="KW-0812">Transmembrane</keyword>
<feature type="transmembrane region" description="Helical" evidence="1">
    <location>
        <begin position="54"/>
        <end position="72"/>
    </location>
</feature>
<evidence type="ECO:0000313" key="2">
    <source>
        <dbReference type="EMBL" id="JAS87439.1"/>
    </source>
</evidence>
<accession>A0A1B6IKJ4</accession>
<proteinExistence type="predicted"/>
<feature type="transmembrane region" description="Helical" evidence="1">
    <location>
        <begin position="15"/>
        <end position="34"/>
    </location>
</feature>
<name>A0A1B6IKJ4_9HEMI</name>